<reference evidence="1 2" key="1">
    <citation type="submission" date="2019-07" db="EMBL/GenBank/DDBJ databases">
        <authorList>
            <person name="Zhu P."/>
        </authorList>
    </citation>
    <scope>NUCLEOTIDE SEQUENCE [LARGE SCALE GENOMIC DNA]</scope>
    <source>
        <strain evidence="1 2">SSL-25</strain>
    </source>
</reference>
<organism evidence="1 2">
    <name type="scientific">Streptomyces qinzhouensis</name>
    <dbReference type="NCBI Taxonomy" id="2599401"/>
    <lineage>
        <taxon>Bacteria</taxon>
        <taxon>Bacillati</taxon>
        <taxon>Actinomycetota</taxon>
        <taxon>Actinomycetes</taxon>
        <taxon>Kitasatosporales</taxon>
        <taxon>Streptomycetaceae</taxon>
        <taxon>Streptomyces</taxon>
    </lineage>
</organism>
<dbReference type="AlphaFoldDB" id="A0A5B8JKW7"/>
<keyword evidence="2" id="KW-1185">Reference proteome</keyword>
<evidence type="ECO:0000313" key="2">
    <source>
        <dbReference type="Proteomes" id="UP000320580"/>
    </source>
</evidence>
<evidence type="ECO:0000313" key="1">
    <source>
        <dbReference type="EMBL" id="QDY78173.1"/>
    </source>
</evidence>
<proteinExistence type="predicted"/>
<evidence type="ECO:0008006" key="3">
    <source>
        <dbReference type="Google" id="ProtNLM"/>
    </source>
</evidence>
<dbReference type="EMBL" id="CP042266">
    <property type="protein sequence ID" value="QDY78173.1"/>
    <property type="molecule type" value="Genomic_DNA"/>
</dbReference>
<dbReference type="OrthoDB" id="3873100at2"/>
<name>A0A5B8JKW7_9ACTN</name>
<gene>
    <name evidence="1" type="ORF">FQU76_18635</name>
</gene>
<dbReference type="RefSeq" id="WP_146481493.1">
    <property type="nucleotide sequence ID" value="NZ_CP042266.1"/>
</dbReference>
<accession>A0A5B8JKW7</accession>
<dbReference type="KEGG" id="sqz:FQU76_18635"/>
<protein>
    <recommendedName>
        <fullName evidence="3">Mobile element transfer</fullName>
    </recommendedName>
</protein>
<dbReference type="Proteomes" id="UP000320580">
    <property type="component" value="Chromosome"/>
</dbReference>
<sequence length="72" mass="7789">MSHKVTVNAYHPDSTVCPPEHKYTTSNRPLTDGCPGRTVFFAICACGSWSSTASATKGYAAEMGRRHRAASR</sequence>